<evidence type="ECO:0000256" key="6">
    <source>
        <dbReference type="ARBA" id="ARBA00023136"/>
    </source>
</evidence>
<proteinExistence type="inferred from homology"/>
<evidence type="ECO:0000256" key="2">
    <source>
        <dbReference type="ARBA" id="ARBA00010109"/>
    </source>
</evidence>
<name>A0A7T8JY04_CALRO</name>
<keyword evidence="3 8" id="KW-0808">Transferase</keyword>
<comment type="similarity">
    <text evidence="2 8">Belongs to the sulfotransferase 6 family.</text>
</comment>
<evidence type="ECO:0000256" key="9">
    <source>
        <dbReference type="SAM" id="MobiDB-lite"/>
    </source>
</evidence>
<dbReference type="EMBL" id="CP045902">
    <property type="protein sequence ID" value="QQP38005.1"/>
    <property type="molecule type" value="Genomic_DNA"/>
</dbReference>
<keyword evidence="5" id="KW-1133">Transmembrane helix</keyword>
<dbReference type="InterPro" id="IPR010635">
    <property type="entry name" value="Heparan_SO4-6-sulfoTrfase"/>
</dbReference>
<evidence type="ECO:0000256" key="5">
    <source>
        <dbReference type="ARBA" id="ARBA00022989"/>
    </source>
</evidence>
<evidence type="ECO:0000256" key="7">
    <source>
        <dbReference type="ARBA" id="ARBA00023180"/>
    </source>
</evidence>
<dbReference type="InterPro" id="IPR005331">
    <property type="entry name" value="Sulfotransferase"/>
</dbReference>
<keyword evidence="6 8" id="KW-0472">Membrane</keyword>
<feature type="region of interest" description="Disordered" evidence="9">
    <location>
        <begin position="115"/>
        <end position="139"/>
    </location>
</feature>
<dbReference type="Pfam" id="PF03567">
    <property type="entry name" value="Sulfotransfer_2"/>
    <property type="match status" value="1"/>
</dbReference>
<evidence type="ECO:0000256" key="8">
    <source>
        <dbReference type="RuleBase" id="RU364122"/>
    </source>
</evidence>
<gene>
    <name evidence="10" type="ORF">FKW44_018466</name>
</gene>
<evidence type="ECO:0000256" key="1">
    <source>
        <dbReference type="ARBA" id="ARBA00004167"/>
    </source>
</evidence>
<comment type="subcellular location">
    <subcellularLocation>
        <location evidence="1">Membrane</location>
        <topology evidence="1">Single-pass membrane protein</topology>
    </subcellularLocation>
    <subcellularLocation>
        <location evidence="8">Membrane</location>
        <topology evidence="8">Single-pass type II membrane protein</topology>
    </subcellularLocation>
</comment>
<reference evidence="11" key="1">
    <citation type="submission" date="2021-01" db="EMBL/GenBank/DDBJ databases">
        <title>Caligus Genome Assembly.</title>
        <authorList>
            <person name="Gallardo-Escarate C."/>
        </authorList>
    </citation>
    <scope>NUCLEOTIDE SEQUENCE [LARGE SCALE GENOMIC DNA]</scope>
</reference>
<evidence type="ECO:0000256" key="4">
    <source>
        <dbReference type="ARBA" id="ARBA00022692"/>
    </source>
</evidence>
<comment type="function">
    <text evidence="8">6-O-sulfation enzyme which catalyzes the transfer of sulfate from 3'-phosphoadenosine 5'-phosphosulfate (PAPS) to position 6 of the N-sulfoglucosamine residue (GlcNS) of heparan sulfate.</text>
</comment>
<evidence type="ECO:0000313" key="10">
    <source>
        <dbReference type="EMBL" id="QQP38005.1"/>
    </source>
</evidence>
<keyword evidence="11" id="KW-1185">Reference proteome</keyword>
<keyword evidence="4" id="KW-0812">Transmembrane</keyword>
<dbReference type="AlphaFoldDB" id="A0A7T8JY04"/>
<keyword evidence="7" id="KW-0325">Glycoprotein</keyword>
<dbReference type="OrthoDB" id="406981at2759"/>
<dbReference type="PANTHER" id="PTHR12812:SF0">
    <property type="entry name" value="HEPARAN-SULFATE 6-O-SULFOTRANSFERASE"/>
    <property type="match status" value="1"/>
</dbReference>
<evidence type="ECO:0000256" key="3">
    <source>
        <dbReference type="ARBA" id="ARBA00022679"/>
    </source>
</evidence>
<dbReference type="GO" id="GO:0017095">
    <property type="term" value="F:heparan sulfate 6-sulfotransferase activity"/>
    <property type="evidence" value="ECO:0007669"/>
    <property type="project" value="TreeGrafter"/>
</dbReference>
<protein>
    <recommendedName>
        <fullName evidence="8">Heparan-sulfate 6-O-sulfotransferase</fullName>
        <ecNumber evidence="8">2.8.2.-</ecNumber>
    </recommendedName>
</protein>
<dbReference type="Proteomes" id="UP000595437">
    <property type="component" value="Chromosome 13"/>
</dbReference>
<dbReference type="GO" id="GO:0016020">
    <property type="term" value="C:membrane"/>
    <property type="evidence" value="ECO:0007669"/>
    <property type="project" value="UniProtKB-SubCell"/>
</dbReference>
<comment type="catalytic activity">
    <reaction evidence="8">
        <text>alpha-D-glucosaminyl-[heparan sulfate](n) + 3'-phosphoadenylyl sulfate = 6-sulfo-alpha-D-glucosaminyl-[heparan sulfate](n) + adenosine 3',5'-bisphosphate + H(+)</text>
        <dbReference type="Rhea" id="RHEA:56604"/>
        <dbReference type="Rhea" id="RHEA-COMP:9830"/>
        <dbReference type="Rhea" id="RHEA-COMP:14621"/>
        <dbReference type="ChEBI" id="CHEBI:15378"/>
        <dbReference type="ChEBI" id="CHEBI:58339"/>
        <dbReference type="ChEBI" id="CHEBI:58343"/>
        <dbReference type="ChEBI" id="CHEBI:58388"/>
        <dbReference type="ChEBI" id="CHEBI:140604"/>
    </reaction>
</comment>
<accession>A0A7T8JY04</accession>
<organism evidence="10 11">
    <name type="scientific">Caligus rogercresseyi</name>
    <name type="common">Sea louse</name>
    <dbReference type="NCBI Taxonomy" id="217165"/>
    <lineage>
        <taxon>Eukaryota</taxon>
        <taxon>Metazoa</taxon>
        <taxon>Ecdysozoa</taxon>
        <taxon>Arthropoda</taxon>
        <taxon>Crustacea</taxon>
        <taxon>Multicrustacea</taxon>
        <taxon>Hexanauplia</taxon>
        <taxon>Copepoda</taxon>
        <taxon>Siphonostomatoida</taxon>
        <taxon>Caligidae</taxon>
        <taxon>Caligus</taxon>
    </lineage>
</organism>
<dbReference type="Gene3D" id="3.40.50.300">
    <property type="entry name" value="P-loop containing nucleotide triphosphate hydrolases"/>
    <property type="match status" value="1"/>
</dbReference>
<dbReference type="EC" id="2.8.2.-" evidence="8"/>
<sequence>MRAASLEEDESEMLLLSEGLLKRGRGLRWPNRRLLFAAILTSGFLGFLCLWSREEESSFSSHPVVISSEPGTQNFSFNGSDVMIFLHIQKTGGTTFGKHLVQDINLESPCSCIKRGSKKKKRKKKKKKTPLRVLSSRRG</sequence>
<keyword evidence="8" id="KW-0735">Signal-anchor</keyword>
<evidence type="ECO:0000313" key="11">
    <source>
        <dbReference type="Proteomes" id="UP000595437"/>
    </source>
</evidence>
<dbReference type="InterPro" id="IPR027417">
    <property type="entry name" value="P-loop_NTPase"/>
</dbReference>
<dbReference type="PANTHER" id="PTHR12812">
    <property type="entry name" value="HEPARAN SULFATE 6-O-SULFOTRANSFERASE 3"/>
    <property type="match status" value="1"/>
</dbReference>